<comment type="caution">
    <text evidence="8">The sequence shown here is derived from an EMBL/GenBank/DDBJ whole genome shotgun (WGS) entry which is preliminary data.</text>
</comment>
<dbReference type="Proteomes" id="UP001197093">
    <property type="component" value="Unassembled WGS sequence"/>
</dbReference>
<sequence length="286" mass="32917">MQLSIRATAISAFALRLHALITLWSGEWMITLRQFESELDVRVTDILSRKKRRKLMYDDSDLAVSELYFFISQMLRFASEWIQESIDDLHALGKQIESKHFSPEAKKKDPEGSFLPDDPDAQTAVLDVFRQNWKSLTSTQRELADELLRRIKKMQEEVNSLREGLFTATAVSEATKSKQLNHYILVFTVVTIFYLPLSFVAALYALDLFSWDDPNQKVSFVVTLILVAGTTYGFAGYLVWFVRKPKRRQRLKNAKRVKSLGKLFKRQRKKDGSGSDIDSEDSDSDS</sequence>
<keyword evidence="2 7" id="KW-0812">Transmembrane</keyword>
<gene>
    <name evidence="8" type="ORF">NEMBOFW57_008842</name>
</gene>
<keyword evidence="9" id="KW-1185">Reference proteome</keyword>
<evidence type="ECO:0000313" key="8">
    <source>
        <dbReference type="EMBL" id="KAG7286531.1"/>
    </source>
</evidence>
<evidence type="ECO:0000256" key="6">
    <source>
        <dbReference type="SAM" id="MobiDB-lite"/>
    </source>
</evidence>
<dbReference type="GO" id="GO:0000287">
    <property type="term" value="F:magnesium ion binding"/>
    <property type="evidence" value="ECO:0007669"/>
    <property type="project" value="TreeGrafter"/>
</dbReference>
<name>A0AAD4HX07_9PEZI</name>
<dbReference type="InterPro" id="IPR045863">
    <property type="entry name" value="CorA_TM1_TM2"/>
</dbReference>
<feature type="region of interest" description="Disordered" evidence="6">
    <location>
        <begin position="263"/>
        <end position="286"/>
    </location>
</feature>
<keyword evidence="4 7" id="KW-0472">Membrane</keyword>
<evidence type="ECO:0000256" key="3">
    <source>
        <dbReference type="ARBA" id="ARBA00022989"/>
    </source>
</evidence>
<evidence type="ECO:0000256" key="7">
    <source>
        <dbReference type="SAM" id="Phobius"/>
    </source>
</evidence>
<evidence type="ECO:0000256" key="4">
    <source>
        <dbReference type="ARBA" id="ARBA00023136"/>
    </source>
</evidence>
<reference evidence="8" key="1">
    <citation type="submission" date="2023-02" db="EMBL/GenBank/DDBJ databases">
        <authorList>
            <person name="Palmer J.M."/>
        </authorList>
    </citation>
    <scope>NUCLEOTIDE SEQUENCE</scope>
    <source>
        <strain evidence="8">FW57</strain>
    </source>
</reference>
<evidence type="ECO:0000256" key="5">
    <source>
        <dbReference type="SAM" id="Coils"/>
    </source>
</evidence>
<feature type="transmembrane region" description="Helical" evidence="7">
    <location>
        <begin position="183"/>
        <end position="206"/>
    </location>
</feature>
<dbReference type="AlphaFoldDB" id="A0AAD4HX07"/>
<dbReference type="Pfam" id="PF01544">
    <property type="entry name" value="CorA"/>
    <property type="match status" value="1"/>
</dbReference>
<dbReference type="InterPro" id="IPR002523">
    <property type="entry name" value="MgTranspt_CorA/ZnTranspt_ZntB"/>
</dbReference>
<dbReference type="PANTHER" id="PTHR46494">
    <property type="entry name" value="CORA FAMILY METAL ION TRANSPORTER (EUROFUNG)"/>
    <property type="match status" value="1"/>
</dbReference>
<dbReference type="SUPFAM" id="SSF144083">
    <property type="entry name" value="Magnesium transport protein CorA, transmembrane region"/>
    <property type="match status" value="1"/>
</dbReference>
<dbReference type="Gene3D" id="1.20.58.340">
    <property type="entry name" value="Magnesium transport protein CorA, transmembrane region"/>
    <property type="match status" value="1"/>
</dbReference>
<feature type="compositionally biased region" description="Acidic residues" evidence="6">
    <location>
        <begin position="277"/>
        <end position="286"/>
    </location>
</feature>
<feature type="transmembrane region" description="Helical" evidence="7">
    <location>
        <begin position="218"/>
        <end position="242"/>
    </location>
</feature>
<accession>A0AAD4HX07</accession>
<dbReference type="GO" id="GO:0050897">
    <property type="term" value="F:cobalt ion binding"/>
    <property type="evidence" value="ECO:0007669"/>
    <property type="project" value="TreeGrafter"/>
</dbReference>
<comment type="subcellular location">
    <subcellularLocation>
        <location evidence="1">Cell membrane</location>
        <topology evidence="1">Multi-pass membrane protein</topology>
    </subcellularLocation>
</comment>
<feature type="coiled-coil region" evidence="5">
    <location>
        <begin position="137"/>
        <end position="164"/>
    </location>
</feature>
<dbReference type="PANTHER" id="PTHR46494:SF1">
    <property type="entry name" value="CORA FAMILY METAL ION TRANSPORTER (EUROFUNG)"/>
    <property type="match status" value="1"/>
</dbReference>
<keyword evidence="3 7" id="KW-1133">Transmembrane helix</keyword>
<evidence type="ECO:0000256" key="2">
    <source>
        <dbReference type="ARBA" id="ARBA00022692"/>
    </source>
</evidence>
<dbReference type="GO" id="GO:0015095">
    <property type="term" value="F:magnesium ion transmembrane transporter activity"/>
    <property type="evidence" value="ECO:0007669"/>
    <property type="project" value="TreeGrafter"/>
</dbReference>
<dbReference type="GO" id="GO:0015087">
    <property type="term" value="F:cobalt ion transmembrane transporter activity"/>
    <property type="evidence" value="ECO:0007669"/>
    <property type="project" value="TreeGrafter"/>
</dbReference>
<proteinExistence type="predicted"/>
<dbReference type="EMBL" id="JAHCVI010000004">
    <property type="protein sequence ID" value="KAG7286531.1"/>
    <property type="molecule type" value="Genomic_DNA"/>
</dbReference>
<evidence type="ECO:0000256" key="1">
    <source>
        <dbReference type="ARBA" id="ARBA00004651"/>
    </source>
</evidence>
<evidence type="ECO:0000313" key="9">
    <source>
        <dbReference type="Proteomes" id="UP001197093"/>
    </source>
</evidence>
<organism evidence="8 9">
    <name type="scientific">Staphylotrichum longicolle</name>
    <dbReference type="NCBI Taxonomy" id="669026"/>
    <lineage>
        <taxon>Eukaryota</taxon>
        <taxon>Fungi</taxon>
        <taxon>Dikarya</taxon>
        <taxon>Ascomycota</taxon>
        <taxon>Pezizomycotina</taxon>
        <taxon>Sordariomycetes</taxon>
        <taxon>Sordariomycetidae</taxon>
        <taxon>Sordariales</taxon>
        <taxon>Chaetomiaceae</taxon>
        <taxon>Staphylotrichum</taxon>
    </lineage>
</organism>
<protein>
    <submittedName>
        <fullName evidence="8">Uncharacterized protein</fullName>
    </submittedName>
</protein>
<dbReference type="GO" id="GO:0005886">
    <property type="term" value="C:plasma membrane"/>
    <property type="evidence" value="ECO:0007669"/>
    <property type="project" value="UniProtKB-SubCell"/>
</dbReference>
<keyword evidence="5" id="KW-0175">Coiled coil</keyword>